<name>B9XD38_PEDPL</name>
<feature type="domain" description="Glycosyltransferase 2-like" evidence="1">
    <location>
        <begin position="4"/>
        <end position="187"/>
    </location>
</feature>
<dbReference type="EMBL" id="ABOX02000005">
    <property type="protein sequence ID" value="EEF62384.1"/>
    <property type="molecule type" value="Genomic_DNA"/>
</dbReference>
<dbReference type="OrthoDB" id="9771846at2"/>
<protein>
    <submittedName>
        <fullName evidence="2">Glycosyl transferase family 2</fullName>
    </submittedName>
</protein>
<evidence type="ECO:0000259" key="1">
    <source>
        <dbReference type="Pfam" id="PF00535"/>
    </source>
</evidence>
<reference evidence="2 3" key="1">
    <citation type="journal article" date="2011" name="J. Bacteriol.">
        <title>Genome sequence of 'Pedosphaera parvula' Ellin514, an aerobic Verrucomicrobial isolate from pasture soil.</title>
        <authorList>
            <person name="Kant R."/>
            <person name="van Passel M.W."/>
            <person name="Sangwan P."/>
            <person name="Palva A."/>
            <person name="Lucas S."/>
            <person name="Copeland A."/>
            <person name="Lapidus A."/>
            <person name="Glavina Del Rio T."/>
            <person name="Dalin E."/>
            <person name="Tice H."/>
            <person name="Bruce D."/>
            <person name="Goodwin L."/>
            <person name="Pitluck S."/>
            <person name="Chertkov O."/>
            <person name="Larimer F.W."/>
            <person name="Land M.L."/>
            <person name="Hauser L."/>
            <person name="Brettin T.S."/>
            <person name="Detter J.C."/>
            <person name="Han S."/>
            <person name="de Vos W.M."/>
            <person name="Janssen P.H."/>
            <person name="Smidt H."/>
        </authorList>
    </citation>
    <scope>NUCLEOTIDE SEQUENCE [LARGE SCALE GENOMIC DNA]</scope>
    <source>
        <strain evidence="2 3">Ellin514</strain>
    </source>
</reference>
<gene>
    <name evidence="2" type="ORF">Cflav_PD5019</name>
</gene>
<accession>B9XD38</accession>
<dbReference type="SUPFAM" id="SSF53448">
    <property type="entry name" value="Nucleotide-diphospho-sugar transferases"/>
    <property type="match status" value="1"/>
</dbReference>
<dbReference type="GO" id="GO:0016740">
    <property type="term" value="F:transferase activity"/>
    <property type="evidence" value="ECO:0007669"/>
    <property type="project" value="UniProtKB-KW"/>
</dbReference>
<comment type="caution">
    <text evidence="2">The sequence shown here is derived from an EMBL/GenBank/DDBJ whole genome shotgun (WGS) entry which is preliminary data.</text>
</comment>
<dbReference type="STRING" id="320771.Cflav_PD5019"/>
<dbReference type="InterPro" id="IPR001173">
    <property type="entry name" value="Glyco_trans_2-like"/>
</dbReference>
<evidence type="ECO:0000313" key="3">
    <source>
        <dbReference type="Proteomes" id="UP000003688"/>
    </source>
</evidence>
<keyword evidence="2" id="KW-0808">Transferase</keyword>
<dbReference type="Proteomes" id="UP000003688">
    <property type="component" value="Unassembled WGS sequence"/>
</dbReference>
<dbReference type="RefSeq" id="WP_007413736.1">
    <property type="nucleotide sequence ID" value="NZ_ABOX02000005.1"/>
</dbReference>
<keyword evidence="3" id="KW-1185">Reference proteome</keyword>
<sequence>MDISVVILSWNDRSYLEECLESLEQGSVSHSLEIIVVDNASTDGSPEMVESKYPRVKLIRNRENLGFPKGNNVGIEASRGKYVCLLNSDIKVLGRCLDILVDYMDEHRDIGMIGPRILNGDRTHQSSCRRFPTLWNNFCVMTGLAKLLPGSKFFSGEHMFYFKGDRELDVEVLVGCFWMVRREAMEKFGLLDEGFFMYAEDVDWCKRCWASGWRITFHPGAESVHYRGGSSAKRDPVWLALTQQRSILRYWKKHHGVTGQVSMSCLIFAHKCARWVAALGSYVMRPSKRKDSLTRMQVSAASMMAILGRSNGGQA</sequence>
<organism evidence="2 3">
    <name type="scientific">Pedosphaera parvula (strain Ellin514)</name>
    <dbReference type="NCBI Taxonomy" id="320771"/>
    <lineage>
        <taxon>Bacteria</taxon>
        <taxon>Pseudomonadati</taxon>
        <taxon>Verrucomicrobiota</taxon>
        <taxon>Pedosphaerae</taxon>
        <taxon>Pedosphaerales</taxon>
        <taxon>Pedosphaeraceae</taxon>
        <taxon>Pedosphaera</taxon>
    </lineage>
</organism>
<dbReference type="CDD" id="cd04186">
    <property type="entry name" value="GT_2_like_c"/>
    <property type="match status" value="1"/>
</dbReference>
<dbReference type="Pfam" id="PF00535">
    <property type="entry name" value="Glycos_transf_2"/>
    <property type="match status" value="1"/>
</dbReference>
<proteinExistence type="predicted"/>
<dbReference type="Gene3D" id="3.90.550.10">
    <property type="entry name" value="Spore Coat Polysaccharide Biosynthesis Protein SpsA, Chain A"/>
    <property type="match status" value="1"/>
</dbReference>
<evidence type="ECO:0000313" key="2">
    <source>
        <dbReference type="EMBL" id="EEF62384.1"/>
    </source>
</evidence>
<dbReference type="PANTHER" id="PTHR43179">
    <property type="entry name" value="RHAMNOSYLTRANSFERASE WBBL"/>
    <property type="match status" value="1"/>
</dbReference>
<dbReference type="PANTHER" id="PTHR43179:SF7">
    <property type="entry name" value="RHAMNOSYLTRANSFERASE WBBL"/>
    <property type="match status" value="1"/>
</dbReference>
<dbReference type="AlphaFoldDB" id="B9XD38"/>
<dbReference type="InterPro" id="IPR029044">
    <property type="entry name" value="Nucleotide-diphossugar_trans"/>
</dbReference>